<dbReference type="PROSITE" id="PS51711">
    <property type="entry name" value="G_FEOB"/>
    <property type="match status" value="1"/>
</dbReference>
<dbReference type="CDD" id="cd01879">
    <property type="entry name" value="FeoB"/>
    <property type="match status" value="1"/>
</dbReference>
<dbReference type="GO" id="GO:0005886">
    <property type="term" value="C:plasma membrane"/>
    <property type="evidence" value="ECO:0007669"/>
    <property type="project" value="TreeGrafter"/>
</dbReference>
<sequence length="605" mass="67027">MKEKKTIVLAGNPNVGKSTIFNQLTGRNQHTGNWTGKTVEISEGICETEHGIFRIIDLPGTYSLYSRSPEEEIARNYLMGEDFDSVMVICDGTCLERNLNLVFQVMEICPSVMVCINLMDEAEKKGIRIQLEKLEELLDVPVIGISAHSRSSVEKCRKFLETAGKQKNCLIPAKDIRTRMKEAEAVCRQVVSAQPYPDQRDRKLDRIFTSRKTGFPVMFLLVVFILWMTIFGANGFSDFLLTVNFWAGEKLKIILEQMDLPRWFCGLTADGIFRVTGWVVSVMLPPMLIFFPLFSLLEDFGYLPRAAYNMDRPLECCKACGKQALTMCMGLGCNAAGITGCRIIDSPRERIIAVLTNVFMPCNGRFPTILMVISIFFTSGAVWKSSLIPAVCLTALIIFAAALTLLVSRILSETLLKGVPSFFVLELPPYRKPQIGKVILHSVRDRVLFVLMRAVMAAAPAGALIWILANVKENGSSLLAVCTEFFEPLGQVMGLDGVIFTAFLLGFPANEIVMPIIIMAYLAQGAIGNVTGLEEIREILLSNGWNLQTAVSFLIFSIAHWPCAASAAAVRRETGKISWMILSCLLPAVTGFVLCSLINILLEII</sequence>
<evidence type="ECO:0000259" key="2">
    <source>
        <dbReference type="PROSITE" id="PS51711"/>
    </source>
</evidence>
<keyword evidence="4" id="KW-1185">Reference proteome</keyword>
<dbReference type="SUPFAM" id="SSF52540">
    <property type="entry name" value="P-loop containing nucleoside triphosphate hydrolases"/>
    <property type="match status" value="1"/>
</dbReference>
<dbReference type="Pfam" id="PF02421">
    <property type="entry name" value="FeoB_N"/>
    <property type="match status" value="1"/>
</dbReference>
<evidence type="ECO:0000256" key="1">
    <source>
        <dbReference type="SAM" id="Phobius"/>
    </source>
</evidence>
<dbReference type="GO" id="GO:0005525">
    <property type="term" value="F:GTP binding"/>
    <property type="evidence" value="ECO:0007669"/>
    <property type="project" value="InterPro"/>
</dbReference>
<feature type="transmembrane region" description="Helical" evidence="1">
    <location>
        <begin position="550"/>
        <end position="570"/>
    </location>
</feature>
<proteinExistence type="predicted"/>
<evidence type="ECO:0000313" key="4">
    <source>
        <dbReference type="Proteomes" id="UP000613208"/>
    </source>
</evidence>
<dbReference type="PANTHER" id="PTHR43185">
    <property type="entry name" value="FERROUS IRON TRANSPORT PROTEIN B"/>
    <property type="match status" value="1"/>
</dbReference>
<dbReference type="RefSeq" id="WP_201312415.1">
    <property type="nucleotide sequence ID" value="NZ_BLYI01000075.1"/>
</dbReference>
<dbReference type="Pfam" id="PF07670">
    <property type="entry name" value="Gate"/>
    <property type="match status" value="2"/>
</dbReference>
<dbReference type="GO" id="GO:0015093">
    <property type="term" value="F:ferrous iron transmembrane transporter activity"/>
    <property type="evidence" value="ECO:0007669"/>
    <property type="project" value="InterPro"/>
</dbReference>
<protein>
    <recommendedName>
        <fullName evidence="2">FeoB-type G domain-containing protein</fullName>
    </recommendedName>
</protein>
<organism evidence="3 4">
    <name type="scientific">Anaerostipes butyraticus</name>
    <dbReference type="NCBI Taxonomy" id="645466"/>
    <lineage>
        <taxon>Bacteria</taxon>
        <taxon>Bacillati</taxon>
        <taxon>Bacillota</taxon>
        <taxon>Clostridia</taxon>
        <taxon>Lachnospirales</taxon>
        <taxon>Lachnospiraceae</taxon>
        <taxon>Anaerostipes</taxon>
    </lineage>
</organism>
<accession>A0A916Q9E7</accession>
<feature type="transmembrane region" description="Helical" evidence="1">
    <location>
        <begin position="277"/>
        <end position="297"/>
    </location>
</feature>
<name>A0A916Q9E7_9FIRM</name>
<keyword evidence="1" id="KW-0812">Transmembrane</keyword>
<dbReference type="InterPro" id="IPR011640">
    <property type="entry name" value="Fe2_transport_prot_B_C"/>
</dbReference>
<dbReference type="PANTHER" id="PTHR43185:SF2">
    <property type="entry name" value="FERROUS IRON TRANSPORT PROTEIN B"/>
    <property type="match status" value="1"/>
</dbReference>
<dbReference type="InterPro" id="IPR030389">
    <property type="entry name" value="G_FEOB_dom"/>
</dbReference>
<dbReference type="Pfam" id="PF07664">
    <property type="entry name" value="FeoB_C"/>
    <property type="match status" value="1"/>
</dbReference>
<dbReference type="EMBL" id="BLYI01000075">
    <property type="protein sequence ID" value="GFO86773.1"/>
    <property type="molecule type" value="Genomic_DNA"/>
</dbReference>
<feature type="transmembrane region" description="Helical" evidence="1">
    <location>
        <begin position="447"/>
        <end position="469"/>
    </location>
</feature>
<feature type="domain" description="FeoB-type G" evidence="2">
    <location>
        <begin position="4"/>
        <end position="166"/>
    </location>
</feature>
<feature type="transmembrane region" description="Helical" evidence="1">
    <location>
        <begin position="388"/>
        <end position="407"/>
    </location>
</feature>
<keyword evidence="1" id="KW-0472">Membrane</keyword>
<reference evidence="3" key="1">
    <citation type="submission" date="2020-06" db="EMBL/GenBank/DDBJ databases">
        <title>Characterization of fructooligosaccharide metabolism and fructooligosaccharide-degrading enzymes in human commensal butyrate producers.</title>
        <authorList>
            <person name="Tanno H."/>
            <person name="Fujii T."/>
            <person name="Hirano K."/>
            <person name="Maeno S."/>
            <person name="Tonozuka T."/>
            <person name="Sakamoto M."/>
            <person name="Ohkuma M."/>
            <person name="Tochio T."/>
            <person name="Endo A."/>
        </authorList>
    </citation>
    <scope>NUCLEOTIDE SEQUENCE</scope>
    <source>
        <strain evidence="3">JCM 17466</strain>
    </source>
</reference>
<dbReference type="InterPro" id="IPR050860">
    <property type="entry name" value="FeoB_GTPase"/>
</dbReference>
<comment type="caution">
    <text evidence="3">The sequence shown here is derived from an EMBL/GenBank/DDBJ whole genome shotgun (WGS) entry which is preliminary data.</text>
</comment>
<dbReference type="Proteomes" id="UP000613208">
    <property type="component" value="Unassembled WGS sequence"/>
</dbReference>
<feature type="transmembrane region" description="Helical" evidence="1">
    <location>
        <begin position="213"/>
        <end position="236"/>
    </location>
</feature>
<dbReference type="AlphaFoldDB" id="A0A916Q9E7"/>
<dbReference type="InterPro" id="IPR027417">
    <property type="entry name" value="P-loop_NTPase"/>
</dbReference>
<evidence type="ECO:0000313" key="3">
    <source>
        <dbReference type="EMBL" id="GFO86773.1"/>
    </source>
</evidence>
<keyword evidence="1" id="KW-1133">Transmembrane helix</keyword>
<gene>
    <name evidence="3" type="ORF">ANBU17_31200</name>
</gene>
<dbReference type="InterPro" id="IPR011642">
    <property type="entry name" value="Gate_dom"/>
</dbReference>
<dbReference type="Gene3D" id="3.40.50.300">
    <property type="entry name" value="P-loop containing nucleotide triphosphate hydrolases"/>
    <property type="match status" value="1"/>
</dbReference>
<feature type="transmembrane region" description="Helical" evidence="1">
    <location>
        <begin position="577"/>
        <end position="602"/>
    </location>
</feature>